<dbReference type="InterPro" id="IPR001841">
    <property type="entry name" value="Znf_RING"/>
</dbReference>
<dbReference type="OrthoDB" id="6105938at2759"/>
<evidence type="ECO:0000313" key="7">
    <source>
        <dbReference type="EMBL" id="KEQ90814.1"/>
    </source>
</evidence>
<feature type="region of interest" description="Disordered" evidence="5">
    <location>
        <begin position="214"/>
        <end position="258"/>
    </location>
</feature>
<feature type="domain" description="RING-type" evidence="6">
    <location>
        <begin position="121"/>
        <end position="187"/>
    </location>
</feature>
<dbReference type="InParanoid" id="A0A074Y4C6"/>
<dbReference type="GeneID" id="25368823"/>
<keyword evidence="8" id="KW-1185">Reference proteome</keyword>
<protein>
    <recommendedName>
        <fullName evidence="6">RING-type domain-containing protein</fullName>
    </recommendedName>
</protein>
<feature type="region of interest" description="Disordered" evidence="5">
    <location>
        <begin position="91"/>
        <end position="116"/>
    </location>
</feature>
<dbReference type="Pfam" id="PF15227">
    <property type="entry name" value="zf-C3HC4_4"/>
    <property type="match status" value="1"/>
</dbReference>
<dbReference type="HOGENOM" id="CLU_1077625_0_0_1"/>
<organism evidence="7 8">
    <name type="scientific">Aureobasidium subglaciale (strain EXF-2481)</name>
    <name type="common">Aureobasidium pullulans var. subglaciale</name>
    <dbReference type="NCBI Taxonomy" id="1043005"/>
    <lineage>
        <taxon>Eukaryota</taxon>
        <taxon>Fungi</taxon>
        <taxon>Dikarya</taxon>
        <taxon>Ascomycota</taxon>
        <taxon>Pezizomycotina</taxon>
        <taxon>Dothideomycetes</taxon>
        <taxon>Dothideomycetidae</taxon>
        <taxon>Dothideales</taxon>
        <taxon>Saccotheciaceae</taxon>
        <taxon>Aureobasidium</taxon>
    </lineage>
</organism>
<dbReference type="PROSITE" id="PS00518">
    <property type="entry name" value="ZF_RING_1"/>
    <property type="match status" value="1"/>
</dbReference>
<dbReference type="GO" id="GO:0051865">
    <property type="term" value="P:protein autoubiquitination"/>
    <property type="evidence" value="ECO:0007669"/>
    <property type="project" value="TreeGrafter"/>
</dbReference>
<sequence length="258" mass="29063">MDPPAYDLHTFHRPGLPSLLRDTITDEDIAAVYKYFTVPEDVFAESCPTCDEIAADAGLVVGDGDEYPAGWKLIACRRHAQVLKDQNDDARYAEPQAEPQADSVPEKTPTTTTSTSTDEICPICVDAKAKLTIDCGHSFCAHCITEWQQNYTDEKLADWLDDCPEVLEEYRILKAHLKSRYTCPMCRTYLQHTKLSRREKRAWNDVVKGLPPLVSARSRRGGQNRRRARAGEGLRSEAPSGMPLIRRSRVMGPTRLRV</sequence>
<dbReference type="InterPro" id="IPR017907">
    <property type="entry name" value="Znf_RING_CS"/>
</dbReference>
<evidence type="ECO:0000259" key="6">
    <source>
        <dbReference type="PROSITE" id="PS50089"/>
    </source>
</evidence>
<dbReference type="Gene3D" id="3.30.40.10">
    <property type="entry name" value="Zinc/RING finger domain, C3HC4 (zinc finger)"/>
    <property type="match status" value="1"/>
</dbReference>
<dbReference type="RefSeq" id="XP_013339337.1">
    <property type="nucleotide sequence ID" value="XM_013483883.1"/>
</dbReference>
<reference evidence="7 8" key="1">
    <citation type="journal article" date="2014" name="BMC Genomics">
        <title>Genome sequencing of four Aureobasidium pullulans varieties: biotechnological potential, stress tolerance, and description of new species.</title>
        <authorList>
            <person name="Gostin Ar C."/>
            <person name="Ohm R.A."/>
            <person name="Kogej T."/>
            <person name="Sonjak S."/>
            <person name="Turk M."/>
            <person name="Zajc J."/>
            <person name="Zalar P."/>
            <person name="Grube M."/>
            <person name="Sun H."/>
            <person name="Han J."/>
            <person name="Sharma A."/>
            <person name="Chiniquy J."/>
            <person name="Ngan C.Y."/>
            <person name="Lipzen A."/>
            <person name="Barry K."/>
            <person name="Grigoriev I.V."/>
            <person name="Gunde-Cimerman N."/>
        </authorList>
    </citation>
    <scope>NUCLEOTIDE SEQUENCE [LARGE SCALE GENOMIC DNA]</scope>
    <source>
        <strain evidence="7 8">EXF-2481</strain>
    </source>
</reference>
<dbReference type="PANTHER" id="PTHR12109">
    <property type="entry name" value="RING FINGER PROTEIN 141-RELATED"/>
    <property type="match status" value="1"/>
</dbReference>
<keyword evidence="1" id="KW-0479">Metal-binding</keyword>
<dbReference type="InterPro" id="IPR013083">
    <property type="entry name" value="Znf_RING/FYVE/PHD"/>
</dbReference>
<evidence type="ECO:0000256" key="3">
    <source>
        <dbReference type="ARBA" id="ARBA00022833"/>
    </source>
</evidence>
<dbReference type="PROSITE" id="PS50089">
    <property type="entry name" value="ZF_RING_2"/>
    <property type="match status" value="1"/>
</dbReference>
<dbReference type="Proteomes" id="UP000030641">
    <property type="component" value="Unassembled WGS sequence"/>
</dbReference>
<feature type="compositionally biased region" description="Basic residues" evidence="5">
    <location>
        <begin position="217"/>
        <end position="228"/>
    </location>
</feature>
<dbReference type="SMART" id="SM00184">
    <property type="entry name" value="RING"/>
    <property type="match status" value="1"/>
</dbReference>
<accession>A0A074Y4C6</accession>
<dbReference type="GO" id="GO:0008270">
    <property type="term" value="F:zinc ion binding"/>
    <property type="evidence" value="ECO:0007669"/>
    <property type="project" value="UniProtKB-KW"/>
</dbReference>
<evidence type="ECO:0000256" key="2">
    <source>
        <dbReference type="ARBA" id="ARBA00022771"/>
    </source>
</evidence>
<name>A0A074Y4C6_AURSE</name>
<evidence type="ECO:0000313" key="8">
    <source>
        <dbReference type="Proteomes" id="UP000030641"/>
    </source>
</evidence>
<keyword evidence="2 4" id="KW-0863">Zinc-finger</keyword>
<dbReference type="SUPFAM" id="SSF57850">
    <property type="entry name" value="RING/U-box"/>
    <property type="match status" value="1"/>
</dbReference>
<proteinExistence type="predicted"/>
<evidence type="ECO:0000256" key="5">
    <source>
        <dbReference type="SAM" id="MobiDB-lite"/>
    </source>
</evidence>
<evidence type="ECO:0000256" key="4">
    <source>
        <dbReference type="PROSITE-ProRule" id="PRU00175"/>
    </source>
</evidence>
<evidence type="ECO:0000256" key="1">
    <source>
        <dbReference type="ARBA" id="ARBA00022723"/>
    </source>
</evidence>
<dbReference type="InterPro" id="IPR047126">
    <property type="entry name" value="RNF141-like"/>
</dbReference>
<gene>
    <name evidence="7" type="ORF">AUEXF2481DRAFT_527643</name>
</gene>
<dbReference type="GO" id="GO:0004842">
    <property type="term" value="F:ubiquitin-protein transferase activity"/>
    <property type="evidence" value="ECO:0007669"/>
    <property type="project" value="TreeGrafter"/>
</dbReference>
<keyword evidence="3" id="KW-0862">Zinc</keyword>
<dbReference type="PANTHER" id="PTHR12109:SF3">
    <property type="entry name" value="RING FINGER PROTEIN 141"/>
    <property type="match status" value="1"/>
</dbReference>
<dbReference type="EMBL" id="KL584785">
    <property type="protein sequence ID" value="KEQ90814.1"/>
    <property type="molecule type" value="Genomic_DNA"/>
</dbReference>
<dbReference type="AlphaFoldDB" id="A0A074Y4C6"/>